<dbReference type="AlphaFoldDB" id="A0A2J6TTB7"/>
<evidence type="ECO:0000313" key="2">
    <source>
        <dbReference type="Proteomes" id="UP000235371"/>
    </source>
</evidence>
<sequence>MSDEDRNNIDFSCPDKLNILSCVLQVTEQSKQECIKKRWRYTRKSGETVIFVDLFSKIVKWIDLFKQVGDAAVQYDPVHAALPWAGIRFLLQIAVNDSDKFAFVLDLSWS</sequence>
<keyword evidence="2" id="KW-1185">Reference proteome</keyword>
<dbReference type="InParanoid" id="A0A2J6TTB7"/>
<name>A0A2J6TTB7_9HELO</name>
<accession>A0A2J6TTB7</accession>
<dbReference type="GeneID" id="36578778"/>
<dbReference type="Proteomes" id="UP000235371">
    <property type="component" value="Unassembled WGS sequence"/>
</dbReference>
<dbReference type="STRING" id="1095630.A0A2J6TTB7"/>
<gene>
    <name evidence="1" type="ORF">K444DRAFT_166202</name>
</gene>
<reference evidence="1 2" key="1">
    <citation type="submission" date="2016-04" db="EMBL/GenBank/DDBJ databases">
        <title>A degradative enzymes factory behind the ericoid mycorrhizal symbiosis.</title>
        <authorList>
            <consortium name="DOE Joint Genome Institute"/>
            <person name="Martino E."/>
            <person name="Morin E."/>
            <person name="Grelet G."/>
            <person name="Kuo A."/>
            <person name="Kohler A."/>
            <person name="Daghino S."/>
            <person name="Barry K."/>
            <person name="Choi C."/>
            <person name="Cichocki N."/>
            <person name="Clum A."/>
            <person name="Copeland A."/>
            <person name="Hainaut M."/>
            <person name="Haridas S."/>
            <person name="Labutti K."/>
            <person name="Lindquist E."/>
            <person name="Lipzen A."/>
            <person name="Khouja H.-R."/>
            <person name="Murat C."/>
            <person name="Ohm R."/>
            <person name="Olson A."/>
            <person name="Spatafora J."/>
            <person name="Veneault-Fourrey C."/>
            <person name="Henrissat B."/>
            <person name="Grigoriev I."/>
            <person name="Martin F."/>
            <person name="Perotto S."/>
        </authorList>
    </citation>
    <scope>NUCLEOTIDE SEQUENCE [LARGE SCALE GENOMIC DNA]</scope>
    <source>
        <strain evidence="1 2">E</strain>
    </source>
</reference>
<evidence type="ECO:0000313" key="1">
    <source>
        <dbReference type="EMBL" id="PMD66208.1"/>
    </source>
</evidence>
<dbReference type="RefSeq" id="XP_024743112.1">
    <property type="nucleotide sequence ID" value="XM_024870696.1"/>
</dbReference>
<organism evidence="1 2">
    <name type="scientific">Hyaloscypha bicolor E</name>
    <dbReference type="NCBI Taxonomy" id="1095630"/>
    <lineage>
        <taxon>Eukaryota</taxon>
        <taxon>Fungi</taxon>
        <taxon>Dikarya</taxon>
        <taxon>Ascomycota</taxon>
        <taxon>Pezizomycotina</taxon>
        <taxon>Leotiomycetes</taxon>
        <taxon>Helotiales</taxon>
        <taxon>Hyaloscyphaceae</taxon>
        <taxon>Hyaloscypha</taxon>
        <taxon>Hyaloscypha bicolor</taxon>
    </lineage>
</organism>
<dbReference type="OrthoDB" id="7464126at2759"/>
<protein>
    <submittedName>
        <fullName evidence="1">Uncharacterized protein</fullName>
    </submittedName>
</protein>
<dbReference type="EMBL" id="KZ613745">
    <property type="protein sequence ID" value="PMD66208.1"/>
    <property type="molecule type" value="Genomic_DNA"/>
</dbReference>
<proteinExistence type="predicted"/>